<dbReference type="GO" id="GO:0005768">
    <property type="term" value="C:endosome"/>
    <property type="evidence" value="ECO:0007669"/>
    <property type="project" value="TreeGrafter"/>
</dbReference>
<dbReference type="AlphaFoldDB" id="A0A8K0DYT4"/>
<dbReference type="FunFam" id="3.40.50.150:FF:000122">
    <property type="entry name" value="probable methyltransferase PMT2"/>
    <property type="match status" value="1"/>
</dbReference>
<keyword evidence="4 12" id="KW-0808">Transferase</keyword>
<evidence type="ECO:0000256" key="6">
    <source>
        <dbReference type="ARBA" id="ARBA00022968"/>
    </source>
</evidence>
<keyword evidence="9 12" id="KW-0472">Membrane</keyword>
<protein>
    <recommendedName>
        <fullName evidence="12">Methyltransferase</fullName>
        <ecNumber evidence="12">2.1.1.-</ecNumber>
    </recommendedName>
</protein>
<comment type="caution">
    <text evidence="13">The sequence shown here is derived from an EMBL/GenBank/DDBJ whole genome shotgun (WGS) entry which is preliminary data.</text>
</comment>
<keyword evidence="3 12" id="KW-0489">Methyltransferase</keyword>
<evidence type="ECO:0000256" key="12">
    <source>
        <dbReference type="RuleBase" id="RU366043"/>
    </source>
</evidence>
<name>A0A8K0DYT4_9ROSA</name>
<dbReference type="Proteomes" id="UP000796880">
    <property type="component" value="Unassembled WGS sequence"/>
</dbReference>
<gene>
    <name evidence="13" type="ORF">FNV43_RR20464</name>
</gene>
<keyword evidence="7 12" id="KW-1133">Transmembrane helix</keyword>
<sequence>MATKGNAGDVKGRNSISILVVAVLCCFFYILGAWQRSGFGKGDSIAVEITKQSDCSILSNLNYETHRNDDTGTDDSKEAKECKPCDKRYIDYTPCHDQTRAMTFPRENMIYRERHCPPEEEKLHCLIPAPEGYATPFPWPKSRDYVPFANAPYKSLTVEKAVQNWIQYEGNVFRFPGGGTQFPHGADAYIFQLATVIPLDSGMIRTALDTGCGVASFGAYLFKRKIVTMSFAPRDSHEAQVQFALERGVPAFIGVLGSIMLPFPSRSFDMAHCSRCLIPWGANDGMYMKEVDRVLRPGGYWVLSGPPINWRTNYKSWQRPKEELEEEQRKIEEVAKLLCWEKKEEQGEVAIWRKRTNYEYCQKQNSQPTMCEATKDNVWYKKMEACVTPYPETAGPGEIAGGEWIPFPKRLNAVPFRIASGSVPGVSAETFEEDNRLWKKHVNAYKRINKLIDSGRYRNIMDMNAGLGSFAAALDSPKLWVMNVMPTIAEKDTLGVIFERGLIGIYHDWCEAFSTYPRTYDLIHANGLFSLYKDKCNAEDILLEMDRILRPEGTVIIRDQVDVLKKVRKLVKGMRWNTEMVDHEDGPLVSEKVLFAVKQYWVAGENNSTSSQ</sequence>
<proteinExistence type="inferred from homology"/>
<evidence type="ECO:0000256" key="5">
    <source>
        <dbReference type="ARBA" id="ARBA00022692"/>
    </source>
</evidence>
<dbReference type="EC" id="2.1.1.-" evidence="12"/>
<keyword evidence="10 12" id="KW-0325">Glycoprotein</keyword>
<dbReference type="Gene3D" id="3.40.50.150">
    <property type="entry name" value="Vaccinia Virus protein VP39"/>
    <property type="match status" value="1"/>
</dbReference>
<evidence type="ECO:0000256" key="3">
    <source>
        <dbReference type="ARBA" id="ARBA00022603"/>
    </source>
</evidence>
<keyword evidence="6 12" id="KW-0735">Signal-anchor</keyword>
<dbReference type="SUPFAM" id="SSF53335">
    <property type="entry name" value="S-adenosyl-L-methionine-dependent methyltransferases"/>
    <property type="match status" value="2"/>
</dbReference>
<organism evidence="13 14">
    <name type="scientific">Rhamnella rubrinervis</name>
    <dbReference type="NCBI Taxonomy" id="2594499"/>
    <lineage>
        <taxon>Eukaryota</taxon>
        <taxon>Viridiplantae</taxon>
        <taxon>Streptophyta</taxon>
        <taxon>Embryophyta</taxon>
        <taxon>Tracheophyta</taxon>
        <taxon>Spermatophyta</taxon>
        <taxon>Magnoliopsida</taxon>
        <taxon>eudicotyledons</taxon>
        <taxon>Gunneridae</taxon>
        <taxon>Pentapetalae</taxon>
        <taxon>rosids</taxon>
        <taxon>fabids</taxon>
        <taxon>Rosales</taxon>
        <taxon>Rhamnaceae</taxon>
        <taxon>rhamnoid group</taxon>
        <taxon>Rhamneae</taxon>
        <taxon>Rhamnella</taxon>
    </lineage>
</organism>
<dbReference type="GO" id="GO:0005802">
    <property type="term" value="C:trans-Golgi network"/>
    <property type="evidence" value="ECO:0007669"/>
    <property type="project" value="TreeGrafter"/>
</dbReference>
<comment type="subcellular location">
    <subcellularLocation>
        <location evidence="11">Endomembrane system</location>
        <topology evidence="11">Single-pass type II membrane protein</topology>
    </subcellularLocation>
    <subcellularLocation>
        <location evidence="1">Golgi apparatus membrane</location>
        <topology evidence="1">Single-pass membrane protein</topology>
    </subcellularLocation>
    <subcellularLocation>
        <location evidence="12">Membrane</location>
        <topology evidence="12">Single-pass type II membrane protein</topology>
    </subcellularLocation>
</comment>
<evidence type="ECO:0000256" key="4">
    <source>
        <dbReference type="ARBA" id="ARBA00022679"/>
    </source>
</evidence>
<evidence type="ECO:0000256" key="2">
    <source>
        <dbReference type="ARBA" id="ARBA00008361"/>
    </source>
</evidence>
<evidence type="ECO:0000256" key="10">
    <source>
        <dbReference type="ARBA" id="ARBA00023180"/>
    </source>
</evidence>
<evidence type="ECO:0000313" key="14">
    <source>
        <dbReference type="Proteomes" id="UP000796880"/>
    </source>
</evidence>
<dbReference type="OrthoDB" id="2013972at2759"/>
<dbReference type="InterPro" id="IPR029063">
    <property type="entry name" value="SAM-dependent_MTases_sf"/>
</dbReference>
<dbReference type="PANTHER" id="PTHR10108:SF1061">
    <property type="entry name" value="METHYLTRANSFERASE"/>
    <property type="match status" value="1"/>
</dbReference>
<evidence type="ECO:0000256" key="8">
    <source>
        <dbReference type="ARBA" id="ARBA00023034"/>
    </source>
</evidence>
<keyword evidence="5 12" id="KW-0812">Transmembrane</keyword>
<dbReference type="PANTHER" id="PTHR10108">
    <property type="entry name" value="SAM-DEPENDENT METHYLTRANSFERASE"/>
    <property type="match status" value="1"/>
</dbReference>
<evidence type="ECO:0000256" key="1">
    <source>
        <dbReference type="ARBA" id="ARBA00004194"/>
    </source>
</evidence>
<keyword evidence="8" id="KW-0333">Golgi apparatus</keyword>
<evidence type="ECO:0000256" key="9">
    <source>
        <dbReference type="ARBA" id="ARBA00023136"/>
    </source>
</evidence>
<reference evidence="13" key="1">
    <citation type="submission" date="2020-03" db="EMBL/GenBank/DDBJ databases">
        <title>A high-quality chromosome-level genome assembly of a woody plant with both climbing and erect habits, Rhamnella rubrinervis.</title>
        <authorList>
            <person name="Lu Z."/>
            <person name="Yang Y."/>
            <person name="Zhu X."/>
            <person name="Sun Y."/>
        </authorList>
    </citation>
    <scope>NUCLEOTIDE SEQUENCE</scope>
    <source>
        <strain evidence="13">BYM</strain>
        <tissue evidence="13">Leaf</tissue>
    </source>
</reference>
<dbReference type="InterPro" id="IPR004159">
    <property type="entry name" value="Put_SAM_MeTrfase"/>
</dbReference>
<accession>A0A8K0DYT4</accession>
<dbReference type="Pfam" id="PF03141">
    <property type="entry name" value="Methyltransf_29"/>
    <property type="match status" value="1"/>
</dbReference>
<comment type="similarity">
    <text evidence="2 12">Belongs to the methyltransferase superfamily.</text>
</comment>
<keyword evidence="14" id="KW-1185">Reference proteome</keyword>
<dbReference type="GO" id="GO:0000139">
    <property type="term" value="C:Golgi membrane"/>
    <property type="evidence" value="ECO:0007669"/>
    <property type="project" value="UniProtKB-SubCell"/>
</dbReference>
<dbReference type="EMBL" id="VOIH02000009">
    <property type="protein sequence ID" value="KAF3437708.1"/>
    <property type="molecule type" value="Genomic_DNA"/>
</dbReference>
<evidence type="ECO:0000256" key="11">
    <source>
        <dbReference type="ARBA" id="ARBA00060399"/>
    </source>
</evidence>
<dbReference type="GO" id="GO:0008168">
    <property type="term" value="F:methyltransferase activity"/>
    <property type="evidence" value="ECO:0007669"/>
    <property type="project" value="UniProtKB-UniRule"/>
</dbReference>
<evidence type="ECO:0000313" key="13">
    <source>
        <dbReference type="EMBL" id="KAF3437708.1"/>
    </source>
</evidence>
<feature type="transmembrane region" description="Helical" evidence="12">
    <location>
        <begin position="16"/>
        <end position="34"/>
    </location>
</feature>
<dbReference type="GO" id="GO:0032259">
    <property type="term" value="P:methylation"/>
    <property type="evidence" value="ECO:0007669"/>
    <property type="project" value="UniProtKB-KW"/>
</dbReference>
<evidence type="ECO:0000256" key="7">
    <source>
        <dbReference type="ARBA" id="ARBA00022989"/>
    </source>
</evidence>